<dbReference type="AlphaFoldDB" id="A0A0D1LUR0"/>
<sequence length="449" mass="53299">MHEEIRIPKQKPFDGDYKNLIENFEFAAKALTAHFNSHPNEEAPVLWIIRGAIEYFYKLDANFLGRGNDSGIPEEKADHFANNFYRLQNSMKLLSDKWYQQRNPDLSMIEDLRTLIVHSGSDVDKVFPTRICQEYKTIQLGRILDKNHPTEKLFPSEELYDYRIEIWADKKLTRFPKDKDNLDFYDENDATFDLSVYVSHEDIKSLILFEFQKFTQLLLEKSNKRLGNSTRINTQKDINKVRIIDRQTHTIKWDTLKQMVAIPSGDYYKETGSWHWQGYGLQRIYERVATLKLDNITLFKVYSLIEKAVEDYWYSYFNDFIATKKLNSLNPRVVFSQYTPSEWPHKVYLENKMALNVVTEFSIENGISSNPDLDYLCRFLQEIDTQGLHLTFDHTATNVFDNLYADYFIYSVDLEVNRLRQRQQAKAFYWRSKNGETSKRHSCRYPNLR</sequence>
<name>A0A0D1LUR0_9LACO</name>
<comment type="caution">
    <text evidence="1">The sequence shown here is derived from an EMBL/GenBank/DDBJ whole genome shotgun (WGS) entry which is preliminary data.</text>
</comment>
<dbReference type="Proteomes" id="UP000032287">
    <property type="component" value="Unassembled WGS sequence"/>
</dbReference>
<keyword evidence="2" id="KW-1185">Reference proteome</keyword>
<accession>A0A0D1LUR0</accession>
<evidence type="ECO:0000313" key="1">
    <source>
        <dbReference type="EMBL" id="KIU19761.1"/>
    </source>
</evidence>
<dbReference type="EMBL" id="JWHU01000034">
    <property type="protein sequence ID" value="KIU19761.1"/>
    <property type="molecule type" value="Genomic_DNA"/>
</dbReference>
<dbReference type="RefSeq" id="WP_043711937.1">
    <property type="nucleotide sequence ID" value="NZ_JALOCT010000001.1"/>
</dbReference>
<proteinExistence type="predicted"/>
<reference evidence="1 2" key="1">
    <citation type="journal article" date="2015" name="Microbiology (Mosc.)">
        <title>Genomics of the Weissella cibaria species with an examination of its metabolic traits.</title>
        <authorList>
            <person name="Lynch K.M."/>
            <person name="Lucid A."/>
            <person name="Arendt E.K."/>
            <person name="Sleator R.D."/>
            <person name="Lucey B."/>
            <person name="Coffey A."/>
        </authorList>
    </citation>
    <scope>NUCLEOTIDE SEQUENCE [LARGE SCALE GENOMIC DNA]</scope>
    <source>
        <strain evidence="1 2">MG1</strain>
    </source>
</reference>
<dbReference type="PATRIC" id="fig|137591.25.peg.1753"/>
<protein>
    <submittedName>
        <fullName evidence="1">Uncharacterized protein</fullName>
    </submittedName>
</protein>
<gene>
    <name evidence="1" type="ORF">QX99_01782</name>
</gene>
<organism evidence="1 2">
    <name type="scientific">Weissella cibaria</name>
    <dbReference type="NCBI Taxonomy" id="137591"/>
    <lineage>
        <taxon>Bacteria</taxon>
        <taxon>Bacillati</taxon>
        <taxon>Bacillota</taxon>
        <taxon>Bacilli</taxon>
        <taxon>Lactobacillales</taxon>
        <taxon>Lactobacillaceae</taxon>
        <taxon>Weissella</taxon>
    </lineage>
</organism>
<evidence type="ECO:0000313" key="2">
    <source>
        <dbReference type="Proteomes" id="UP000032287"/>
    </source>
</evidence>